<evidence type="ECO:0000256" key="1">
    <source>
        <dbReference type="ARBA" id="ARBA00004492"/>
    </source>
</evidence>
<keyword evidence="5" id="KW-0653">Protein transport</keyword>
<dbReference type="Gene3D" id="3.40.50.1910">
    <property type="match status" value="2"/>
</dbReference>
<dbReference type="Pfam" id="PF00995">
    <property type="entry name" value="Sec1"/>
    <property type="match status" value="1"/>
</dbReference>
<evidence type="ECO:0000256" key="4">
    <source>
        <dbReference type="ARBA" id="ARBA00022448"/>
    </source>
</evidence>
<protein>
    <submittedName>
        <fullName evidence="6">VPS33B late endosome and lysosome associated</fullName>
    </submittedName>
</protein>
<keyword evidence="4" id="KW-0813">Transport</keyword>
<organism evidence="6 7">
    <name type="scientific">Cyprinus carpio</name>
    <name type="common">Common carp</name>
    <dbReference type="NCBI Taxonomy" id="7962"/>
    <lineage>
        <taxon>Eukaryota</taxon>
        <taxon>Metazoa</taxon>
        <taxon>Chordata</taxon>
        <taxon>Craniata</taxon>
        <taxon>Vertebrata</taxon>
        <taxon>Euteleostomi</taxon>
        <taxon>Actinopterygii</taxon>
        <taxon>Neopterygii</taxon>
        <taxon>Teleostei</taxon>
        <taxon>Ostariophysi</taxon>
        <taxon>Cypriniformes</taxon>
        <taxon>Cyprinidae</taxon>
        <taxon>Cyprininae</taxon>
        <taxon>Cyprinus</taxon>
    </lineage>
</organism>
<dbReference type="GO" id="GO:0005765">
    <property type="term" value="C:lysosomal membrane"/>
    <property type="evidence" value="ECO:0007669"/>
    <property type="project" value="UniProtKB-SubCell"/>
</dbReference>
<dbReference type="FunFam" id="1.25.40.850:FF:000001">
    <property type="entry name" value="vacuolar protein sorting-associated protein 33B isoform X1"/>
    <property type="match status" value="1"/>
</dbReference>
<dbReference type="Gene3D" id="1.25.40.850">
    <property type="match status" value="1"/>
</dbReference>
<evidence type="ECO:0000256" key="3">
    <source>
        <dbReference type="ARBA" id="ARBA00009884"/>
    </source>
</evidence>
<accession>A0A8C2H632</accession>
<dbReference type="GO" id="GO:0016192">
    <property type="term" value="P:vesicle-mediated transport"/>
    <property type="evidence" value="ECO:0007669"/>
    <property type="project" value="InterPro"/>
</dbReference>
<dbReference type="InterPro" id="IPR043155">
    <property type="entry name" value="VPS33_dom3b"/>
</dbReference>
<evidence type="ECO:0000256" key="5">
    <source>
        <dbReference type="ARBA" id="ARBA00022927"/>
    </source>
</evidence>
<reference evidence="6" key="1">
    <citation type="submission" date="2025-08" db="UniProtKB">
        <authorList>
            <consortium name="Ensembl"/>
        </authorList>
    </citation>
    <scope>IDENTIFICATION</scope>
</reference>
<name>A0A8C2H632_CYPCA</name>
<dbReference type="Ensembl" id="ENSCCRT00020021715.1">
    <property type="protein sequence ID" value="ENSCCRP00020019756.1"/>
    <property type="gene ID" value="ENSCCRG00020009337.1"/>
</dbReference>
<dbReference type="FunFam" id="3.90.830.10:FF:000004">
    <property type="entry name" value="vacuolar protein sorting-associated protein 33B isoform X1"/>
    <property type="match status" value="1"/>
</dbReference>
<dbReference type="InterPro" id="IPR027482">
    <property type="entry name" value="Sec1-like_dom2"/>
</dbReference>
<comment type="similarity">
    <text evidence="3">Belongs to the STXBP/unc-18/SEC1 family.</text>
</comment>
<gene>
    <name evidence="6" type="primary">LOC109096266</name>
</gene>
<evidence type="ECO:0000313" key="6">
    <source>
        <dbReference type="Ensembl" id="ENSCCRP00020019756.1"/>
    </source>
</evidence>
<comment type="subcellular location">
    <subcellularLocation>
        <location evidence="1">Late endosome membrane</location>
        <topology evidence="1">Peripheral membrane protein</topology>
        <orientation evidence="1">Cytoplasmic side</orientation>
    </subcellularLocation>
    <subcellularLocation>
        <location evidence="2">Lysosome membrane</location>
        <topology evidence="2">Peripheral membrane protein</topology>
        <orientation evidence="2">Cytoplasmic side</orientation>
    </subcellularLocation>
</comment>
<evidence type="ECO:0000256" key="2">
    <source>
        <dbReference type="ARBA" id="ARBA00004630"/>
    </source>
</evidence>
<dbReference type="AlphaFoldDB" id="A0A8C2H632"/>
<sequence length="590" mass="67367">MAHTEWKDAPGLPDFSLLKRLARDQLIFLLEQLPGKKDLFIDADLMSPLDRIANVTILKQHEVDKLYKVELKPIVNLVNADKVAGRFRRYKIIFTPQKFYACETVLEEQGVYGDVTTDEWNFYILPLDDDILSLELPEFFRDNFLEGDQRWVTTAGSALRLLQSVYGSFSKVYGIGRCAKMVYESWRELMEDGEQRTRQPEFAKVFLVDRDVDFVTPLCSQVVYEGLVDDLFRIKCGSVEFGPDVTSSDKSIKVMLNSQDKVFSEIRNEHFSNVFGFLSQKAKNLQTAYDKRRGMDIQQMKAFVADELKGLKQEHRLLSLHIGASESMMKKKTKQDFQELLKTEHSLLEGFEIRECITYIEEHINRQVSMIDSLRLLCLLSITENGLLSKDYRSLKAQYLQSYGIEHLLTFANLRQLGLLEEQQAGETLTVMESKVGKLVNDKTVGKLTDAFSSLAKKSNFRALSKRLALVPKSGEEYDLRVPRDMAYVFSGAYIPLSCKLIEQVLERDGWTGMEEVTRMLNGQEFAVTEARSKTDAQRIVLVMFLGGCTFSEISALRFLGKERGCRFIVVTTAITNSSRLLEALLDNSA</sequence>
<dbReference type="Proteomes" id="UP000694701">
    <property type="component" value="Unplaced"/>
</dbReference>
<dbReference type="InterPro" id="IPR043154">
    <property type="entry name" value="Sec-1-like_dom1"/>
</dbReference>
<dbReference type="GO" id="GO:0031902">
    <property type="term" value="C:late endosome membrane"/>
    <property type="evidence" value="ECO:0007669"/>
    <property type="project" value="UniProtKB-SubCell"/>
</dbReference>
<dbReference type="Gene3D" id="3.90.830.10">
    <property type="entry name" value="Syntaxin Binding Protein 1, Chain A, domain 2"/>
    <property type="match status" value="1"/>
</dbReference>
<dbReference type="InterPro" id="IPR001619">
    <property type="entry name" value="Sec1-like"/>
</dbReference>
<dbReference type="PANTHER" id="PTHR11679">
    <property type="entry name" value="VESICLE PROTEIN SORTING-ASSOCIATED"/>
    <property type="match status" value="1"/>
</dbReference>
<proteinExistence type="inferred from homology"/>
<dbReference type="SUPFAM" id="SSF56815">
    <property type="entry name" value="Sec1/munc18-like (SM) proteins"/>
    <property type="match status" value="1"/>
</dbReference>
<dbReference type="InterPro" id="IPR036045">
    <property type="entry name" value="Sec1-like_sf"/>
</dbReference>
<dbReference type="Gene3D" id="3.40.50.2060">
    <property type="match status" value="2"/>
</dbReference>
<evidence type="ECO:0000313" key="7">
    <source>
        <dbReference type="Proteomes" id="UP000694701"/>
    </source>
</evidence>
<dbReference type="InterPro" id="IPR043127">
    <property type="entry name" value="Sec-1-like_dom3a"/>
</dbReference>
<dbReference type="GO" id="GO:0015031">
    <property type="term" value="P:protein transport"/>
    <property type="evidence" value="ECO:0007669"/>
    <property type="project" value="UniProtKB-KW"/>
</dbReference>